<dbReference type="SUPFAM" id="SSF53474">
    <property type="entry name" value="alpha/beta-Hydrolases"/>
    <property type="match status" value="1"/>
</dbReference>
<organism evidence="5 6">
    <name type="scientific">Mycena indigotica</name>
    <dbReference type="NCBI Taxonomy" id="2126181"/>
    <lineage>
        <taxon>Eukaryota</taxon>
        <taxon>Fungi</taxon>
        <taxon>Dikarya</taxon>
        <taxon>Basidiomycota</taxon>
        <taxon>Agaricomycotina</taxon>
        <taxon>Agaricomycetes</taxon>
        <taxon>Agaricomycetidae</taxon>
        <taxon>Agaricales</taxon>
        <taxon>Marasmiineae</taxon>
        <taxon>Mycenaceae</taxon>
        <taxon>Mycena</taxon>
    </lineage>
</organism>
<keyword evidence="3" id="KW-0732">Signal</keyword>
<evidence type="ECO:0000256" key="3">
    <source>
        <dbReference type="SAM" id="SignalP"/>
    </source>
</evidence>
<comment type="similarity">
    <text evidence="1">Belongs to the type-B carboxylesterase/lipase family.</text>
</comment>
<evidence type="ECO:0000256" key="1">
    <source>
        <dbReference type="ARBA" id="ARBA00005964"/>
    </source>
</evidence>
<dbReference type="InterPro" id="IPR050309">
    <property type="entry name" value="Type-B_Carboxylest/Lipase"/>
</dbReference>
<evidence type="ECO:0000256" key="2">
    <source>
        <dbReference type="ARBA" id="ARBA00022801"/>
    </source>
</evidence>
<feature type="chain" id="PRO_5034218790" description="Carboxylesterase type B domain-containing protein" evidence="3">
    <location>
        <begin position="17"/>
        <end position="1579"/>
    </location>
</feature>
<dbReference type="Gene3D" id="3.40.50.1820">
    <property type="entry name" value="alpha/beta hydrolase"/>
    <property type="match status" value="1"/>
</dbReference>
<dbReference type="Pfam" id="PF00135">
    <property type="entry name" value="COesterase"/>
    <property type="match status" value="1"/>
</dbReference>
<dbReference type="OrthoDB" id="2422840at2759"/>
<evidence type="ECO:0000313" key="5">
    <source>
        <dbReference type="EMBL" id="KAF7294720.1"/>
    </source>
</evidence>
<dbReference type="PANTHER" id="PTHR11559">
    <property type="entry name" value="CARBOXYLESTERASE"/>
    <property type="match status" value="1"/>
</dbReference>
<dbReference type="InterPro" id="IPR019826">
    <property type="entry name" value="Carboxylesterase_B_AS"/>
</dbReference>
<accession>A0A8H6S9L9</accession>
<sequence length="1579" mass="175743">MQIPLVFFSLLVVASATSPGPLVNLGYATYFGSIDSQNITSFVGIRYAAPPTGQLRWQAPVLPTPVVGIQAAISQPPRCYQGALGTNLTSNPILASREIVDSEDCLFLSVYSPTLTPKTLLPVVLWIHGGGYAIGAASDYNGAELVLQSNRNVVVVVIQYRLGLFGFLAGKQVHKYGVANAGLLDQDLALRWVNRNIHKFGGDQSQVTIWGQSAGAGSVLQHALAHYGNTQPSLFRAAITSSTYVPPQYAFDHWVPQTIFHQVSELAGCSNSTALNCLRALNGETLQSINYNISVASFQGSPPFLPVVDGSFIVKNPLIQLQEGKVNGDILLSMTNTNEGIIFVSSAVEYDVAGYTRNLLPALSPNQSESVARAYGSLGSSLEQVYAIMTEFTFVCPTYYALPAFSGKSYKGQFAVPPALHGDDISYYFPSFHGFGTPTPRFNSSDFINAFVGGFLSAAVHLDPNVKLSPNIAPVWPKWTTARHEMLFNKTDFTVPRPKIVADQVDQALLDRCEHKLDEYPSHDHLNQPRDRAYLFARFFMSQPQSIDLSAHIRGLLLDYVLAHITADYIQFTEQANSELCRYEQIPLVDPNSLTIPPDPFDTLLRIHAFPSLIPSQEKFQSTPDAIKYVKSVLSASSGKPPSARAVSEENTSETRLPLYEQFLPVLSARARRETPRPGAKLFSKSLPNSHNQFLHSQAIQPVVVEPVVEELVKRDDVLDVVWKLRQDQREDVRAALLGVMVPMKKYKNRHLDFSSRPESPPLRTRDYEPEFIPIFPRRRRVGSGVREGDPPPLGLGSLKDLSAMILPPVKLEEVEPDFCTQNMIIVNGWSAFCRSFPNQLFIESQMPYDRLRPPVLRHVPVRKISLTSFGRLLTLLPPPYRPTKMDVVEIPRSKRIGGQRKKPDLIGQGSHLGSFLAPHVRMHADFPVLFRPPDESESIIGNAGSTNAATTKDVLDADINALYGERQDIRDWIMKERVDEKQQLLMEVPLLPPPSHHGPNSLFLPSHLSQLLTTPKEQVQQSPNHVHQFLKRTKGLLSSTVELSWDPIPARTPIATLPDILQVENSFHDDMFASPVQALLLTVCPAETTDEDVWSSRYSKHCFEGTLPFLDLDAGRCEIALSRRRPGAINVSHKEIISDDLTDESTTKRKSSQDNFDDSGIAFDFVEPDFQTPPVEMAMNVQQSFYQPISEPTEDEHVAYQTYPYYHDKNEFLALSFDSAQPSQLIHDAHSDETYAAMFEPHRGAIINDTAAVSQPSLPDIVTHSLGIFEFAKLRAKRVSESLPPQAPAAPPDITTAEAPANVNTLPEELHDRNTVSLPSIWNAPSSRHKYLVSMEILQRQALVRTLRSCCVDLVERESMSGVDIILDPHSAIIFSNLLTLPSECVDLVKRIAQESWRYSRLFVIFNAYPDTYSYRTKESTSRQSELSAYTPPVIKALRRFRRDIDIMEGSGHLRQDCIVQHAFADTVNDSAMFVRYLGDYLEANDASEGAVWGDRAWFNDDIPEGESDLAAADGMNLFASLLILCQIGLEEFLELTPDERVAKFAIFVGAERMSSLNRVIEQRFAALQPSESEMDVG</sequence>
<feature type="domain" description="Carboxylesterase type B" evidence="4">
    <location>
        <begin position="36"/>
        <end position="485"/>
    </location>
</feature>
<evidence type="ECO:0000259" key="4">
    <source>
        <dbReference type="Pfam" id="PF00135"/>
    </source>
</evidence>
<proteinExistence type="inferred from homology"/>
<dbReference type="EMBL" id="JACAZF010000009">
    <property type="protein sequence ID" value="KAF7294720.1"/>
    <property type="molecule type" value="Genomic_DNA"/>
</dbReference>
<dbReference type="PROSITE" id="PS00941">
    <property type="entry name" value="CARBOXYLESTERASE_B_2"/>
    <property type="match status" value="1"/>
</dbReference>
<comment type="caution">
    <text evidence="5">The sequence shown here is derived from an EMBL/GenBank/DDBJ whole genome shotgun (WGS) entry which is preliminary data.</text>
</comment>
<dbReference type="Proteomes" id="UP000636479">
    <property type="component" value="Unassembled WGS sequence"/>
</dbReference>
<dbReference type="GeneID" id="59349205"/>
<dbReference type="InterPro" id="IPR029058">
    <property type="entry name" value="AB_hydrolase_fold"/>
</dbReference>
<dbReference type="PROSITE" id="PS00122">
    <property type="entry name" value="CARBOXYLESTERASE_B_1"/>
    <property type="match status" value="1"/>
</dbReference>
<evidence type="ECO:0000313" key="6">
    <source>
        <dbReference type="Proteomes" id="UP000636479"/>
    </source>
</evidence>
<keyword evidence="2" id="KW-0378">Hydrolase</keyword>
<reference evidence="5" key="1">
    <citation type="submission" date="2020-05" db="EMBL/GenBank/DDBJ databases">
        <title>Mycena genomes resolve the evolution of fungal bioluminescence.</title>
        <authorList>
            <person name="Tsai I.J."/>
        </authorList>
    </citation>
    <scope>NUCLEOTIDE SEQUENCE</scope>
    <source>
        <strain evidence="5">171206Taipei</strain>
    </source>
</reference>
<keyword evidence="6" id="KW-1185">Reference proteome</keyword>
<protein>
    <recommendedName>
        <fullName evidence="4">Carboxylesterase type B domain-containing protein</fullName>
    </recommendedName>
</protein>
<dbReference type="RefSeq" id="XP_037216083.1">
    <property type="nucleotide sequence ID" value="XM_037366689.1"/>
</dbReference>
<feature type="signal peptide" evidence="3">
    <location>
        <begin position="1"/>
        <end position="16"/>
    </location>
</feature>
<gene>
    <name evidence="5" type="ORF">MIND_01009300</name>
</gene>
<dbReference type="GO" id="GO:0016787">
    <property type="term" value="F:hydrolase activity"/>
    <property type="evidence" value="ECO:0007669"/>
    <property type="project" value="UniProtKB-KW"/>
</dbReference>
<dbReference type="InterPro" id="IPR019819">
    <property type="entry name" value="Carboxylesterase_B_CS"/>
</dbReference>
<dbReference type="InterPro" id="IPR002018">
    <property type="entry name" value="CarbesteraseB"/>
</dbReference>
<name>A0A8H6S9L9_9AGAR</name>